<dbReference type="InterPro" id="IPR011688">
    <property type="entry name" value="PVL_Orf50"/>
</dbReference>
<dbReference type="EMBL" id="JAHAIK010000018">
    <property type="protein sequence ID" value="MBS5965312.1"/>
    <property type="molecule type" value="Genomic_DNA"/>
</dbReference>
<evidence type="ECO:0000313" key="1">
    <source>
        <dbReference type="EMBL" id="MBS5965312.1"/>
    </source>
</evidence>
<evidence type="ECO:0000313" key="2">
    <source>
        <dbReference type="Proteomes" id="UP000730862"/>
    </source>
</evidence>
<dbReference type="Pfam" id="PF07768">
    <property type="entry name" value="PVL_ORF50"/>
    <property type="match status" value="1"/>
</dbReference>
<comment type="caution">
    <text evidence="1">The sequence shown here is derived from an EMBL/GenBank/DDBJ whole genome shotgun (WGS) entry which is preliminary data.</text>
</comment>
<proteinExistence type="predicted"/>
<name>A0A943L7P3_FINMA</name>
<sequence length="186" mass="22392">MPKAKRIMYKGQEYTLSKDEINQMRKGKVTADAFEERIAKGWNIKDAIYLNHNFVPFKNGVYLAVPVFNDTYYIKRSDFEDMRQKHNLSTQKIFSRVRKQPIEEVIPEEYTIYEKESDDDMNYLAEQREREKRIKERELNRLKERKPHLFNGTPQKHVFDKYCIHLFDNNVFAKVKTDQYGNVQRG</sequence>
<protein>
    <submittedName>
        <fullName evidence="1">Uncharacterized protein</fullName>
    </submittedName>
</protein>
<dbReference type="RefSeq" id="WP_198143736.1">
    <property type="nucleotide sequence ID" value="NZ_JAHAIK010000018.1"/>
</dbReference>
<gene>
    <name evidence="1" type="ORF">KIA07_06600</name>
</gene>
<accession>A0A943L7P3</accession>
<organism evidence="1 2">
    <name type="scientific">Finegoldia magna</name>
    <name type="common">Peptostreptococcus magnus</name>
    <dbReference type="NCBI Taxonomy" id="1260"/>
    <lineage>
        <taxon>Bacteria</taxon>
        <taxon>Bacillati</taxon>
        <taxon>Bacillota</taxon>
        <taxon>Tissierellia</taxon>
        <taxon>Tissierellales</taxon>
        <taxon>Peptoniphilaceae</taxon>
        <taxon>Finegoldia</taxon>
    </lineage>
</organism>
<dbReference type="Proteomes" id="UP000730862">
    <property type="component" value="Unassembled WGS sequence"/>
</dbReference>
<dbReference type="AlphaFoldDB" id="A0A943L7P3"/>
<reference evidence="1" key="1">
    <citation type="submission" date="2021-02" db="EMBL/GenBank/DDBJ databases">
        <title>Infant gut strain persistence is associated with maternal origin, phylogeny, and functional potential including surface adhesion and iron acquisition.</title>
        <authorList>
            <person name="Lou Y.C."/>
        </authorList>
    </citation>
    <scope>NUCLEOTIDE SEQUENCE</scope>
    <source>
        <strain evidence="1">L3_058_000G1_dasL3_058_000G1_concoct_72</strain>
    </source>
</reference>